<dbReference type="OrthoDB" id="5194494at2"/>
<evidence type="ECO:0000256" key="1">
    <source>
        <dbReference type="SAM" id="MobiDB-lite"/>
    </source>
</evidence>
<organism evidence="2 3">
    <name type="scientific">Stackebrandtia albiflava</name>
    <dbReference type="NCBI Taxonomy" id="406432"/>
    <lineage>
        <taxon>Bacteria</taxon>
        <taxon>Bacillati</taxon>
        <taxon>Actinomycetota</taxon>
        <taxon>Actinomycetes</taxon>
        <taxon>Glycomycetales</taxon>
        <taxon>Glycomycetaceae</taxon>
        <taxon>Stackebrandtia</taxon>
    </lineage>
</organism>
<feature type="region of interest" description="Disordered" evidence="1">
    <location>
        <begin position="123"/>
        <end position="170"/>
    </location>
</feature>
<keyword evidence="3" id="KW-1185">Reference proteome</keyword>
<dbReference type="RefSeq" id="WP_147138333.1">
    <property type="nucleotide sequence ID" value="NZ_BAABIJ010000002.1"/>
</dbReference>
<dbReference type="AlphaFoldDB" id="A0A562V1M5"/>
<feature type="compositionally biased region" description="Low complexity" evidence="1">
    <location>
        <begin position="158"/>
        <end position="170"/>
    </location>
</feature>
<name>A0A562V1M5_9ACTN</name>
<evidence type="ECO:0000313" key="2">
    <source>
        <dbReference type="EMBL" id="TWJ11751.1"/>
    </source>
</evidence>
<protein>
    <submittedName>
        <fullName evidence="2">Uncharacterized protein</fullName>
    </submittedName>
</protein>
<proteinExistence type="predicted"/>
<reference evidence="2 3" key="1">
    <citation type="journal article" date="2013" name="Stand. Genomic Sci.">
        <title>Genomic Encyclopedia of Type Strains, Phase I: The one thousand microbial genomes (KMG-I) project.</title>
        <authorList>
            <person name="Kyrpides N.C."/>
            <person name="Woyke T."/>
            <person name="Eisen J.A."/>
            <person name="Garrity G."/>
            <person name="Lilburn T.G."/>
            <person name="Beck B.J."/>
            <person name="Whitman W.B."/>
            <person name="Hugenholtz P."/>
            <person name="Klenk H.P."/>
        </authorList>
    </citation>
    <scope>NUCLEOTIDE SEQUENCE [LARGE SCALE GENOMIC DNA]</scope>
    <source>
        <strain evidence="2 3">DSM 45044</strain>
    </source>
</reference>
<accession>A0A562V1M5</accession>
<feature type="compositionally biased region" description="Basic residues" evidence="1">
    <location>
        <begin position="146"/>
        <end position="157"/>
    </location>
</feature>
<dbReference type="Proteomes" id="UP000321617">
    <property type="component" value="Unassembled WGS sequence"/>
</dbReference>
<comment type="caution">
    <text evidence="2">The sequence shown here is derived from an EMBL/GenBank/DDBJ whole genome shotgun (WGS) entry which is preliminary data.</text>
</comment>
<dbReference type="EMBL" id="VLLL01000006">
    <property type="protein sequence ID" value="TWJ11751.1"/>
    <property type="molecule type" value="Genomic_DNA"/>
</dbReference>
<gene>
    <name evidence="2" type="ORF">LX16_2483</name>
</gene>
<sequence>MAQRKLPSPFYAAAGASEVVVEQLRKLPAVVEDLRDRSKLEERFTAVSTVVRENVTRGVETVRGMDATRLRETATETAGTLGERARTASERARLTYQELVERGEHVANGERSPIKVIATIAHRDEPTEDYTVSADPVEPAATPRTGTRKSTTRKAGTRKATTTRRTTGRS</sequence>
<evidence type="ECO:0000313" key="3">
    <source>
        <dbReference type="Proteomes" id="UP000321617"/>
    </source>
</evidence>